<dbReference type="EMBL" id="LUUI01000022">
    <property type="protein sequence ID" value="OAI21049.1"/>
    <property type="molecule type" value="Genomic_DNA"/>
</dbReference>
<dbReference type="OrthoDB" id="9902456at2"/>
<name>A0A177NUX1_9GAMM</name>
<gene>
    <name evidence="1" type="ORF">A1359_02555</name>
</gene>
<dbReference type="RefSeq" id="WP_066976941.1">
    <property type="nucleotide sequence ID" value="NZ_LUUI01000022.1"/>
</dbReference>
<evidence type="ECO:0000313" key="2">
    <source>
        <dbReference type="Proteomes" id="UP000078476"/>
    </source>
</evidence>
<dbReference type="AlphaFoldDB" id="A0A177NUX1"/>
<comment type="caution">
    <text evidence="1">The sequence shown here is derived from an EMBL/GenBank/DDBJ whole genome shotgun (WGS) entry which is preliminary data.</text>
</comment>
<protein>
    <recommendedName>
        <fullName evidence="3">Motility protein</fullName>
    </recommendedName>
</protein>
<evidence type="ECO:0008006" key="3">
    <source>
        <dbReference type="Google" id="ProtNLM"/>
    </source>
</evidence>
<evidence type="ECO:0000313" key="1">
    <source>
        <dbReference type="EMBL" id="OAI21049.1"/>
    </source>
</evidence>
<proteinExistence type="predicted"/>
<sequence>MVGFISGGNAPGLMTALMKEATAKQNLEVSVVKKAQDVQKMQGEAALKLIETAGNVSQPGKIDVYA</sequence>
<dbReference type="Proteomes" id="UP000078476">
    <property type="component" value="Unassembled WGS sequence"/>
</dbReference>
<organism evidence="1 2">
    <name type="scientific">Methylomonas lenta</name>
    <dbReference type="NCBI Taxonomy" id="980561"/>
    <lineage>
        <taxon>Bacteria</taxon>
        <taxon>Pseudomonadati</taxon>
        <taxon>Pseudomonadota</taxon>
        <taxon>Gammaproteobacteria</taxon>
        <taxon>Methylococcales</taxon>
        <taxon>Methylococcaceae</taxon>
        <taxon>Methylomonas</taxon>
    </lineage>
</organism>
<reference evidence="1 2" key="1">
    <citation type="submission" date="2016-03" db="EMBL/GenBank/DDBJ databases">
        <authorList>
            <person name="Ploux O."/>
        </authorList>
    </citation>
    <scope>NUCLEOTIDE SEQUENCE [LARGE SCALE GENOMIC DNA]</scope>
    <source>
        <strain evidence="1 2">R-45370</strain>
    </source>
</reference>
<keyword evidence="2" id="KW-1185">Reference proteome</keyword>
<accession>A0A177NUX1</accession>